<dbReference type="KEGG" id="vg:16607511"/>
<evidence type="ECO:0000313" key="2">
    <source>
        <dbReference type="Proteomes" id="UP000204584"/>
    </source>
</evidence>
<protein>
    <submittedName>
        <fullName evidence="1">Uncharacterized protein</fullName>
    </submittedName>
</protein>
<organism evidence="1 2">
    <name type="scientific">Pandoravirus salinus</name>
    <dbReference type="NCBI Taxonomy" id="1349410"/>
    <lineage>
        <taxon>Viruses</taxon>
        <taxon>Pandoravirus</taxon>
    </lineage>
</organism>
<evidence type="ECO:0000313" key="1">
    <source>
        <dbReference type="EMBL" id="AGO85724.1"/>
    </source>
</evidence>
<reference evidence="1 2" key="1">
    <citation type="journal article" date="2013" name="Science">
        <title>Pandoraviruses: amoeba viruses with genomes up to 2.5 Mb reaching that of parasitic eukaryotes.</title>
        <authorList>
            <person name="Philippe N."/>
            <person name="Legendre M."/>
            <person name="Doutre G."/>
            <person name="Coute Y."/>
            <person name="Poirot O."/>
            <person name="Lescot M."/>
            <person name="Arslan D."/>
            <person name="Seltzer V."/>
            <person name="Bertaux L."/>
            <person name="Bruley C."/>
            <person name="Garin J."/>
            <person name="Claverie J.M."/>
            <person name="Abergel C."/>
        </authorList>
    </citation>
    <scope>NUCLEOTIDE SEQUENCE [LARGE SCALE GENOMIC DNA]</scope>
</reference>
<gene>
    <name evidence="1" type="ORF">psal_cds_1337</name>
</gene>
<keyword evidence="2" id="KW-1185">Reference proteome</keyword>
<proteinExistence type="predicted"/>
<accession>S4VYE9</accession>
<name>S4VYE9_9VIRU</name>
<dbReference type="EMBL" id="KC977571">
    <property type="protein sequence ID" value="AGO85724.1"/>
    <property type="molecule type" value="Genomic_DNA"/>
</dbReference>
<dbReference type="Proteomes" id="UP000204584">
    <property type="component" value="Segment"/>
</dbReference>
<dbReference type="GeneID" id="16607511"/>
<dbReference type="RefSeq" id="YP_008438803.1">
    <property type="nucleotide sequence ID" value="NC_022098.1"/>
</dbReference>
<sequence length="79" mass="8541">MNDNDTAQRVLDQHVICAKILLARAPEGDMHRSACLPLPPIAAASTTAAVVARQRAAAYMATINLDLILDIHDPSRRLP</sequence>